<evidence type="ECO:0000256" key="8">
    <source>
        <dbReference type="SAM" id="MobiDB-lite"/>
    </source>
</evidence>
<dbReference type="GO" id="GO:0008936">
    <property type="term" value="F:nicotinamidase activity"/>
    <property type="evidence" value="ECO:0007669"/>
    <property type="project" value="UniProtKB-EC"/>
</dbReference>
<dbReference type="AlphaFoldDB" id="A0A2G5HB84"/>
<dbReference type="InterPro" id="IPR036380">
    <property type="entry name" value="Isochorismatase-like_sf"/>
</dbReference>
<dbReference type="OrthoDB" id="3341310at2759"/>
<evidence type="ECO:0000256" key="3">
    <source>
        <dbReference type="ARBA" id="ARBA00022723"/>
    </source>
</evidence>
<evidence type="ECO:0000256" key="7">
    <source>
        <dbReference type="ARBA" id="ARBA00043224"/>
    </source>
</evidence>
<dbReference type="InterPro" id="IPR052347">
    <property type="entry name" value="Isochorismatase_Nicotinamidase"/>
</dbReference>
<evidence type="ECO:0000313" key="11">
    <source>
        <dbReference type="EMBL" id="WPB03482.1"/>
    </source>
</evidence>
<sequence length="229" mass="24800">MASFKAALIVVDMQEDFCEPNGSLAVKGGREVASVVNDLLDWPGFVIKVGTKDYHPQEHISFASNHPGTQPFTSSHTITSPENASESQTTLLWPDHCVQGTSGAEFIPELHKHKLSDVISKGEDPRVESYSGFGPPFRSPRVSMSNLDATLKNAGTTHVFVVGLAHDFCVKSTAIDAVEHGYEVFVIEEGTKAVMQDEMSLSKTRTELREAGVQSISLDAQVLKNLSAA</sequence>
<gene>
    <name evidence="10" type="ORF">CB0940_07522</name>
    <name evidence="11" type="ORF">RHO25_008121</name>
</gene>
<evidence type="ECO:0000256" key="5">
    <source>
        <dbReference type="ARBA" id="ARBA00037900"/>
    </source>
</evidence>
<dbReference type="CDD" id="cd01011">
    <property type="entry name" value="nicotinamidase"/>
    <property type="match status" value="1"/>
</dbReference>
<evidence type="ECO:0000313" key="13">
    <source>
        <dbReference type="Proteomes" id="UP001302367"/>
    </source>
</evidence>
<feature type="domain" description="Isochorismatase-like" evidence="9">
    <location>
        <begin position="6"/>
        <end position="213"/>
    </location>
</feature>
<comment type="pathway">
    <text evidence="5">Cofactor biosynthesis; nicotinate biosynthesis; nicotinate from nicotinamide: step 1/1.</text>
</comment>
<keyword evidence="4" id="KW-0378">Hydrolase</keyword>
<protein>
    <recommendedName>
        <fullName evidence="6">nicotinamidase</fullName>
        <ecNumber evidence="6">3.5.1.19</ecNumber>
    </recommendedName>
    <alternativeName>
        <fullName evidence="7">Nicotinamide deamidase</fullName>
    </alternativeName>
</protein>
<dbReference type="Pfam" id="PF00857">
    <property type="entry name" value="Isochorismatase"/>
    <property type="match status" value="1"/>
</dbReference>
<dbReference type="PANTHER" id="PTHR11080:SF2">
    <property type="entry name" value="LD05707P"/>
    <property type="match status" value="1"/>
</dbReference>
<evidence type="ECO:0000259" key="9">
    <source>
        <dbReference type="Pfam" id="PF00857"/>
    </source>
</evidence>
<keyword evidence="2" id="KW-0662">Pyridine nucleotide biosynthesis</keyword>
<accession>A0A2G5HB84</accession>
<dbReference type="InterPro" id="IPR000868">
    <property type="entry name" value="Isochorismatase-like_dom"/>
</dbReference>
<evidence type="ECO:0000313" key="10">
    <source>
        <dbReference type="EMBL" id="PIA89512.1"/>
    </source>
</evidence>
<evidence type="ECO:0000256" key="1">
    <source>
        <dbReference type="ARBA" id="ARBA00006336"/>
    </source>
</evidence>
<evidence type="ECO:0000256" key="4">
    <source>
        <dbReference type="ARBA" id="ARBA00022801"/>
    </source>
</evidence>
<dbReference type="EC" id="3.5.1.19" evidence="6"/>
<keyword evidence="13" id="KW-1185">Reference proteome</keyword>
<dbReference type="SUPFAM" id="SSF52499">
    <property type="entry name" value="Isochorismatase-like hydrolases"/>
    <property type="match status" value="1"/>
</dbReference>
<evidence type="ECO:0000313" key="12">
    <source>
        <dbReference type="Proteomes" id="UP000230605"/>
    </source>
</evidence>
<organism evidence="10 12">
    <name type="scientific">Cercospora beticola</name>
    <name type="common">Sugarbeet leaf spot fungus</name>
    <dbReference type="NCBI Taxonomy" id="122368"/>
    <lineage>
        <taxon>Eukaryota</taxon>
        <taxon>Fungi</taxon>
        <taxon>Dikarya</taxon>
        <taxon>Ascomycota</taxon>
        <taxon>Pezizomycotina</taxon>
        <taxon>Dothideomycetes</taxon>
        <taxon>Dothideomycetidae</taxon>
        <taxon>Mycosphaerellales</taxon>
        <taxon>Mycosphaerellaceae</taxon>
        <taxon>Cercospora</taxon>
    </lineage>
</organism>
<keyword evidence="3" id="KW-0479">Metal-binding</keyword>
<dbReference type="EMBL" id="CP134188">
    <property type="protein sequence ID" value="WPB03482.1"/>
    <property type="molecule type" value="Genomic_DNA"/>
</dbReference>
<dbReference type="GO" id="GO:0046872">
    <property type="term" value="F:metal ion binding"/>
    <property type="evidence" value="ECO:0007669"/>
    <property type="project" value="UniProtKB-KW"/>
</dbReference>
<reference evidence="10 12" key="1">
    <citation type="submission" date="2015-10" db="EMBL/GenBank/DDBJ databases">
        <title>The cercosporin biosynthetic gene cluster was horizontally transferred to several fungal lineages and shown to be expanded in Cercospora beticola based on microsynteny with recipient genomes.</title>
        <authorList>
            <person name="De Jonge R."/>
            <person name="Ebert M.K."/>
            <person name="Suttle J.C."/>
            <person name="Jurick Ii W.M."/>
            <person name="Secor G.A."/>
            <person name="Thomma B.P."/>
            <person name="Van De Peer Y."/>
            <person name="Bolton M.D."/>
        </authorList>
    </citation>
    <scope>NUCLEOTIDE SEQUENCE [LARGE SCALE GENOMIC DNA]</scope>
    <source>
        <strain evidence="10 12">09-40</strain>
    </source>
</reference>
<dbReference type="GO" id="GO:0019363">
    <property type="term" value="P:pyridine nucleotide biosynthetic process"/>
    <property type="evidence" value="ECO:0007669"/>
    <property type="project" value="UniProtKB-KW"/>
</dbReference>
<evidence type="ECO:0000256" key="2">
    <source>
        <dbReference type="ARBA" id="ARBA00022642"/>
    </source>
</evidence>
<dbReference type="Gene3D" id="3.40.50.850">
    <property type="entry name" value="Isochorismatase-like"/>
    <property type="match status" value="1"/>
</dbReference>
<dbReference type="Proteomes" id="UP001302367">
    <property type="component" value="Chromosome 5"/>
</dbReference>
<comment type="similarity">
    <text evidence="1">Belongs to the isochorismatase family.</text>
</comment>
<dbReference type="Proteomes" id="UP000230605">
    <property type="component" value="Chromosome 5"/>
</dbReference>
<feature type="region of interest" description="Disordered" evidence="8">
    <location>
        <begin position="65"/>
        <end position="85"/>
    </location>
</feature>
<proteinExistence type="inferred from homology"/>
<dbReference type="EMBL" id="LKMD01000108">
    <property type="protein sequence ID" value="PIA89512.1"/>
    <property type="molecule type" value="Genomic_DNA"/>
</dbReference>
<dbReference type="PANTHER" id="PTHR11080">
    <property type="entry name" value="PYRAZINAMIDASE/NICOTINAMIDASE"/>
    <property type="match status" value="1"/>
</dbReference>
<reference evidence="11 13" key="2">
    <citation type="submission" date="2023-09" db="EMBL/GenBank/DDBJ databases">
        <title>Complete-Gapless Cercospora beticola genome.</title>
        <authorList>
            <person name="Wyatt N.A."/>
            <person name="Spanner R.E."/>
            <person name="Bolton M.D."/>
        </authorList>
    </citation>
    <scope>NUCLEOTIDE SEQUENCE [LARGE SCALE GENOMIC DNA]</scope>
    <source>
        <strain evidence="11">Cb09-40</strain>
    </source>
</reference>
<name>A0A2G5HB84_CERBT</name>
<evidence type="ECO:0000256" key="6">
    <source>
        <dbReference type="ARBA" id="ARBA00039017"/>
    </source>
</evidence>